<evidence type="ECO:0000256" key="1">
    <source>
        <dbReference type="SAM" id="MobiDB-lite"/>
    </source>
</evidence>
<protein>
    <submittedName>
        <fullName evidence="4">DUF4232 domain-containing protein</fullName>
    </submittedName>
</protein>
<comment type="caution">
    <text evidence="4">The sequence shown here is derived from an EMBL/GenBank/DDBJ whole genome shotgun (WGS) entry which is preliminary data.</text>
</comment>
<dbReference type="Pfam" id="PF14016">
    <property type="entry name" value="DUF4232"/>
    <property type="match status" value="1"/>
</dbReference>
<accession>A0A4U0SKT4</accession>
<dbReference type="Proteomes" id="UP000305778">
    <property type="component" value="Unassembled WGS sequence"/>
</dbReference>
<name>A0A4U0SKT4_9ACTN</name>
<feature type="region of interest" description="Disordered" evidence="1">
    <location>
        <begin position="18"/>
        <end position="43"/>
    </location>
</feature>
<dbReference type="InterPro" id="IPR025326">
    <property type="entry name" value="DUF4232"/>
</dbReference>
<feature type="region of interest" description="Disordered" evidence="1">
    <location>
        <begin position="202"/>
        <end position="221"/>
    </location>
</feature>
<feature type="chain" id="PRO_5021013349" evidence="2">
    <location>
        <begin position="24"/>
        <end position="221"/>
    </location>
</feature>
<organism evidence="4 5">
    <name type="scientific">Actinacidiphila oryziradicis</name>
    <dbReference type="NCBI Taxonomy" id="2571141"/>
    <lineage>
        <taxon>Bacteria</taxon>
        <taxon>Bacillati</taxon>
        <taxon>Actinomycetota</taxon>
        <taxon>Actinomycetes</taxon>
        <taxon>Kitasatosporales</taxon>
        <taxon>Streptomycetaceae</taxon>
        <taxon>Actinacidiphila</taxon>
    </lineage>
</organism>
<keyword evidence="5" id="KW-1185">Reference proteome</keyword>
<dbReference type="AlphaFoldDB" id="A0A4U0SKT4"/>
<feature type="domain" description="DUF4232" evidence="3">
    <location>
        <begin position="85"/>
        <end position="209"/>
    </location>
</feature>
<feature type="region of interest" description="Disordered" evidence="1">
    <location>
        <begin position="56"/>
        <end position="86"/>
    </location>
</feature>
<gene>
    <name evidence="4" type="ORF">FCI23_17420</name>
</gene>
<feature type="compositionally biased region" description="Low complexity" evidence="1">
    <location>
        <begin position="18"/>
        <end position="32"/>
    </location>
</feature>
<sequence>MAGGAVLLTVLAGCGSTSGSGSAAPSSLAGTANPVGGDTTSPATIAATTMTSASATATAPAGSAPTVAQGSSTPQNSGAASSTRCHTSELKASVGANNPGAGQENFPIVLTNRSGRTCTVYGFPGAEFVNSKGQAVAPDPERASGSERKVISLAPGKSAWAGLSFGNPAITGATTTTPAALLITPPDETAALKVPWTGGPVSNTGKASVPSLGAFAAGNGG</sequence>
<dbReference type="EMBL" id="SUMC01000014">
    <property type="protein sequence ID" value="TKA10490.1"/>
    <property type="molecule type" value="Genomic_DNA"/>
</dbReference>
<evidence type="ECO:0000256" key="2">
    <source>
        <dbReference type="SAM" id="SignalP"/>
    </source>
</evidence>
<proteinExistence type="predicted"/>
<dbReference type="OrthoDB" id="485007at2"/>
<evidence type="ECO:0000259" key="3">
    <source>
        <dbReference type="Pfam" id="PF14016"/>
    </source>
</evidence>
<keyword evidence="2" id="KW-0732">Signal</keyword>
<evidence type="ECO:0000313" key="4">
    <source>
        <dbReference type="EMBL" id="TKA10490.1"/>
    </source>
</evidence>
<feature type="compositionally biased region" description="Polar residues" evidence="1">
    <location>
        <begin position="68"/>
        <end position="85"/>
    </location>
</feature>
<evidence type="ECO:0000313" key="5">
    <source>
        <dbReference type="Proteomes" id="UP000305778"/>
    </source>
</evidence>
<feature type="signal peptide" evidence="2">
    <location>
        <begin position="1"/>
        <end position="23"/>
    </location>
</feature>
<feature type="compositionally biased region" description="Low complexity" evidence="1">
    <location>
        <begin position="56"/>
        <end position="66"/>
    </location>
</feature>
<reference evidence="4 5" key="1">
    <citation type="submission" date="2019-04" db="EMBL/GenBank/DDBJ databases">
        <title>Streptomyces oryziradicis sp. nov., a novel actinomycete isolated from rhizosphere soil of rice (Oryza sativa L.).</title>
        <authorList>
            <person name="Li C."/>
        </authorList>
    </citation>
    <scope>NUCLEOTIDE SEQUENCE [LARGE SCALE GENOMIC DNA]</scope>
    <source>
        <strain evidence="4 5">NEAU-C40</strain>
    </source>
</reference>